<dbReference type="RefSeq" id="WP_219778458.1">
    <property type="nucleotide sequence ID" value="NZ_JAHXPT010000003.1"/>
</dbReference>
<reference evidence="2 3" key="1">
    <citation type="submission" date="2021-07" db="EMBL/GenBank/DDBJ databases">
        <title>Clostridium weizhouense sp. nov., an anaerobic bacterium isolated from activated sludge of Petroleum wastewater.</title>
        <authorList>
            <person name="Li Q."/>
        </authorList>
    </citation>
    <scope>NUCLEOTIDE SEQUENCE [LARGE SCALE GENOMIC DNA]</scope>
    <source>
        <strain evidence="2 3">YB-6</strain>
    </source>
</reference>
<protein>
    <recommendedName>
        <fullName evidence="4">ABC transporter permease</fullName>
    </recommendedName>
</protein>
<keyword evidence="1" id="KW-1133">Transmembrane helix</keyword>
<dbReference type="Proteomes" id="UP001519921">
    <property type="component" value="Unassembled WGS sequence"/>
</dbReference>
<keyword evidence="3" id="KW-1185">Reference proteome</keyword>
<feature type="transmembrane region" description="Helical" evidence="1">
    <location>
        <begin position="279"/>
        <end position="298"/>
    </location>
</feature>
<name>A0ABS7ANY7_9CLOT</name>
<organism evidence="2 3">
    <name type="scientific">Clostridium weizhouense</name>
    <dbReference type="NCBI Taxonomy" id="2859781"/>
    <lineage>
        <taxon>Bacteria</taxon>
        <taxon>Bacillati</taxon>
        <taxon>Bacillota</taxon>
        <taxon>Clostridia</taxon>
        <taxon>Eubacteriales</taxon>
        <taxon>Clostridiaceae</taxon>
        <taxon>Clostridium</taxon>
    </lineage>
</organism>
<feature type="transmembrane region" description="Helical" evidence="1">
    <location>
        <begin position="147"/>
        <end position="168"/>
    </location>
</feature>
<evidence type="ECO:0008006" key="4">
    <source>
        <dbReference type="Google" id="ProtNLM"/>
    </source>
</evidence>
<sequence>MKKYLNKALLYYWFNSTRTMLLLGMLLWGCFANGILNSLYYHAMNKLAALEGNDFCTAGLEQYFILGIIFLGIYFMASGINKRNTNMFLSSGPYTKQQIKYNELICFFITLGMFVLTYIYIGITFYIRNKERLSILNGYSTILTVEVIKISIFGIIGILFMLIIDSLFSNNTISVIFMMVFPISFICCILQRIARYVYIWKENVVQKEFIPVDIRNSKFHALIDTWVEVSEIRMRNVLMGVCILLIVIGILLVILNICQRKNSLETNIKFFASKWSEKVITVYLAVVSGIIINGLIFKDYSNNLYCYGEPIKLEIKKFITILGTDVVISAVLGIISYIIIKKLLKKFSY</sequence>
<evidence type="ECO:0000313" key="2">
    <source>
        <dbReference type="EMBL" id="MBW6409396.1"/>
    </source>
</evidence>
<feature type="transmembrane region" description="Helical" evidence="1">
    <location>
        <begin position="101"/>
        <end position="127"/>
    </location>
</feature>
<keyword evidence="1" id="KW-0472">Membrane</keyword>
<comment type="caution">
    <text evidence="2">The sequence shown here is derived from an EMBL/GenBank/DDBJ whole genome shotgun (WGS) entry which is preliminary data.</text>
</comment>
<evidence type="ECO:0000313" key="3">
    <source>
        <dbReference type="Proteomes" id="UP001519921"/>
    </source>
</evidence>
<keyword evidence="1" id="KW-0812">Transmembrane</keyword>
<accession>A0ABS7ANY7</accession>
<proteinExistence type="predicted"/>
<feature type="transmembrane region" description="Helical" evidence="1">
    <location>
        <begin position="237"/>
        <end position="258"/>
    </location>
</feature>
<gene>
    <name evidence="2" type="ORF">KYD98_04775</name>
</gene>
<feature type="transmembrane region" description="Helical" evidence="1">
    <location>
        <begin position="318"/>
        <end position="340"/>
    </location>
</feature>
<feature type="transmembrane region" description="Helical" evidence="1">
    <location>
        <begin position="175"/>
        <end position="194"/>
    </location>
</feature>
<feature type="transmembrane region" description="Helical" evidence="1">
    <location>
        <begin position="21"/>
        <end position="43"/>
    </location>
</feature>
<dbReference type="EMBL" id="JAHXPT010000003">
    <property type="protein sequence ID" value="MBW6409396.1"/>
    <property type="molecule type" value="Genomic_DNA"/>
</dbReference>
<evidence type="ECO:0000256" key="1">
    <source>
        <dbReference type="SAM" id="Phobius"/>
    </source>
</evidence>
<feature type="transmembrane region" description="Helical" evidence="1">
    <location>
        <begin position="63"/>
        <end position="80"/>
    </location>
</feature>